<feature type="domain" description="4Fe-4S ferredoxin-type" evidence="7">
    <location>
        <begin position="86"/>
        <end position="115"/>
    </location>
</feature>
<keyword evidence="1" id="KW-0813">Transport</keyword>
<dbReference type="OrthoDB" id="9794954at2"/>
<dbReference type="GO" id="GO:0016491">
    <property type="term" value="F:oxidoreductase activity"/>
    <property type="evidence" value="ECO:0007669"/>
    <property type="project" value="UniProtKB-ARBA"/>
</dbReference>
<keyword evidence="4" id="KW-0249">Electron transport</keyword>
<keyword evidence="3" id="KW-0479">Metal-binding</keyword>
<gene>
    <name evidence="8" type="ORF">EDD55_10371</name>
</gene>
<dbReference type="AlphaFoldDB" id="A0A4R3JFJ1"/>
<accession>A0A4R3JFJ1</accession>
<dbReference type="InterPro" id="IPR017900">
    <property type="entry name" value="4Fe4S_Fe_S_CS"/>
</dbReference>
<reference evidence="8 9" key="1">
    <citation type="submission" date="2019-03" db="EMBL/GenBank/DDBJ databases">
        <title>Genomic Encyclopedia of Type Strains, Phase IV (KMG-IV): sequencing the most valuable type-strain genomes for metagenomic binning, comparative biology and taxonomic classification.</title>
        <authorList>
            <person name="Goeker M."/>
        </authorList>
    </citation>
    <scope>NUCLEOTIDE SEQUENCE [LARGE SCALE GENOMIC DNA]</scope>
    <source>
        <strain evidence="8 9">DSM 101688</strain>
    </source>
</reference>
<evidence type="ECO:0000256" key="1">
    <source>
        <dbReference type="ARBA" id="ARBA00022448"/>
    </source>
</evidence>
<dbReference type="InterPro" id="IPR017896">
    <property type="entry name" value="4Fe4S_Fe-S-bd"/>
</dbReference>
<evidence type="ECO:0000259" key="7">
    <source>
        <dbReference type="PROSITE" id="PS51379"/>
    </source>
</evidence>
<proteinExistence type="predicted"/>
<dbReference type="GO" id="GO:0046872">
    <property type="term" value="F:metal ion binding"/>
    <property type="evidence" value="ECO:0007669"/>
    <property type="project" value="UniProtKB-KW"/>
</dbReference>
<dbReference type="GO" id="GO:0051539">
    <property type="term" value="F:4 iron, 4 sulfur cluster binding"/>
    <property type="evidence" value="ECO:0007669"/>
    <property type="project" value="UniProtKB-KW"/>
</dbReference>
<dbReference type="RefSeq" id="WP_132938428.1">
    <property type="nucleotide sequence ID" value="NZ_CP119676.1"/>
</dbReference>
<sequence length="418" mass="45985">MNVQSAVDSLIANVDASSASYFDACVHCGQCAEACHFYETTGDVRYTPTWKMEPMRRVYKRHVAPFSGLKRAIGLVPAEITEDTLKEWETLIYDSCTLCGRCTIVCPMGIDIAGVVRKTREAYVAAGLVPDGLTGAAKRVLETGSPLGIKPETLRKIVAEQAEEVGIPIEFDKVGADYMVILSAMEMLNFYEIFGALARIFKQAGVSWTISTEAYEATNVGIQMGDKGVARTLVQRIVDAAEKLQVKYVVSPECGHAYSALNWEGPNLVGKSYEFKVIHILELLDQLLREGRIKTKSEKDHRRITFHDPCQIVRRGGIVQEPRRLLDAVSDNFIEMENCGTANVCCGGGGGVSSNPRAEELRITAFAAKKRQLDDVKPEALVTACGNCRNVLEEAIDEYEMTLPVLGLSELVAQYLDD</sequence>
<evidence type="ECO:0000256" key="6">
    <source>
        <dbReference type="ARBA" id="ARBA00023014"/>
    </source>
</evidence>
<keyword evidence="9" id="KW-1185">Reference proteome</keyword>
<dbReference type="PROSITE" id="PS51379">
    <property type="entry name" value="4FE4S_FER_2"/>
    <property type="match status" value="1"/>
</dbReference>
<dbReference type="Gene3D" id="1.10.1060.10">
    <property type="entry name" value="Alpha-helical ferredoxin"/>
    <property type="match status" value="1"/>
</dbReference>
<comment type="caution">
    <text evidence="8">The sequence shown here is derived from an EMBL/GenBank/DDBJ whole genome shotgun (WGS) entry which is preliminary data.</text>
</comment>
<evidence type="ECO:0000256" key="3">
    <source>
        <dbReference type="ARBA" id="ARBA00022723"/>
    </source>
</evidence>
<dbReference type="PANTHER" id="PTHR43551">
    <property type="entry name" value="FUMARATE REDUCTASE IRON-SULFUR SUBUNIT"/>
    <property type="match status" value="1"/>
</dbReference>
<evidence type="ECO:0000256" key="5">
    <source>
        <dbReference type="ARBA" id="ARBA00023004"/>
    </source>
</evidence>
<evidence type="ECO:0000313" key="9">
    <source>
        <dbReference type="Proteomes" id="UP000295304"/>
    </source>
</evidence>
<evidence type="ECO:0000256" key="4">
    <source>
        <dbReference type="ARBA" id="ARBA00022982"/>
    </source>
</evidence>
<keyword evidence="6" id="KW-0411">Iron-sulfur</keyword>
<organism evidence="8 9">
    <name type="scientific">Varunaivibrio sulfuroxidans</name>
    <dbReference type="NCBI Taxonomy" id="1773489"/>
    <lineage>
        <taxon>Bacteria</taxon>
        <taxon>Pseudomonadati</taxon>
        <taxon>Pseudomonadota</taxon>
        <taxon>Alphaproteobacteria</taxon>
        <taxon>Rhodospirillales</taxon>
        <taxon>Magnetovibrionaceae</taxon>
        <taxon>Varunaivibrio</taxon>
    </lineage>
</organism>
<dbReference type="EMBL" id="SLZW01000003">
    <property type="protein sequence ID" value="TCS63450.1"/>
    <property type="molecule type" value="Genomic_DNA"/>
</dbReference>
<dbReference type="InterPro" id="IPR004017">
    <property type="entry name" value="Cys_rich_dom"/>
</dbReference>
<keyword evidence="5" id="KW-0408">Iron</keyword>
<dbReference type="Proteomes" id="UP000295304">
    <property type="component" value="Unassembled WGS sequence"/>
</dbReference>
<dbReference type="PANTHER" id="PTHR43551:SF1">
    <property type="entry name" value="HETERODISULFIDE REDUCTASE"/>
    <property type="match status" value="1"/>
</dbReference>
<dbReference type="PROSITE" id="PS00198">
    <property type="entry name" value="4FE4S_FER_1"/>
    <property type="match status" value="1"/>
</dbReference>
<name>A0A4R3JFJ1_9PROT</name>
<evidence type="ECO:0000256" key="2">
    <source>
        <dbReference type="ARBA" id="ARBA00022485"/>
    </source>
</evidence>
<dbReference type="InterPro" id="IPR009051">
    <property type="entry name" value="Helical_ferredxn"/>
</dbReference>
<dbReference type="Pfam" id="PF13183">
    <property type="entry name" value="Fer4_8"/>
    <property type="match status" value="1"/>
</dbReference>
<keyword evidence="2" id="KW-0004">4Fe-4S</keyword>
<dbReference type="SUPFAM" id="SSF46548">
    <property type="entry name" value="alpha-helical ferredoxin"/>
    <property type="match status" value="1"/>
</dbReference>
<protein>
    <submittedName>
        <fullName evidence="8">Fe-S oxidoreductase</fullName>
    </submittedName>
</protein>
<evidence type="ECO:0000313" key="8">
    <source>
        <dbReference type="EMBL" id="TCS63450.1"/>
    </source>
</evidence>
<dbReference type="Pfam" id="PF02754">
    <property type="entry name" value="CCG"/>
    <property type="match status" value="1"/>
</dbReference>